<evidence type="ECO:0000259" key="1">
    <source>
        <dbReference type="Pfam" id="PF08083"/>
    </source>
</evidence>
<reference evidence="2" key="1">
    <citation type="journal article" date="2022" name="Int. J. Mol. Sci.">
        <title>Draft Genome of Tanacetum Coccineum: Genomic Comparison of Closely Related Tanacetum-Family Plants.</title>
        <authorList>
            <person name="Yamashiro T."/>
            <person name="Shiraishi A."/>
            <person name="Nakayama K."/>
            <person name="Satake H."/>
        </authorList>
    </citation>
    <scope>NUCLEOTIDE SEQUENCE</scope>
</reference>
<reference evidence="2" key="2">
    <citation type="submission" date="2022-01" db="EMBL/GenBank/DDBJ databases">
        <authorList>
            <person name="Yamashiro T."/>
            <person name="Shiraishi A."/>
            <person name="Satake H."/>
            <person name="Nakayama K."/>
        </authorList>
    </citation>
    <scope>NUCLEOTIDE SEQUENCE</scope>
</reference>
<feature type="domain" description="PROCN" evidence="1">
    <location>
        <begin position="30"/>
        <end position="117"/>
    </location>
</feature>
<gene>
    <name evidence="2" type="ORF">Tco_0801708</name>
</gene>
<proteinExistence type="predicted"/>
<keyword evidence="3" id="KW-1185">Reference proteome</keyword>
<dbReference type="PANTHER" id="PTHR11140:SF0">
    <property type="entry name" value="PRE-MRNA-PROCESSING-SPLICING FACTOR 8"/>
    <property type="match status" value="1"/>
</dbReference>
<dbReference type="Proteomes" id="UP001151760">
    <property type="component" value="Unassembled WGS sequence"/>
</dbReference>
<dbReference type="Pfam" id="PF08083">
    <property type="entry name" value="PROCN"/>
    <property type="match status" value="1"/>
</dbReference>
<sequence length="117" mass="13747">MVLRNLQVGSARVIARYSGLFCTSYMRKKEGIKQNKARTILQYLSEAWHFWNANIAWKVSGLPVPMENMILRYVKSKANRWTNVANYNRERICRGAIVNQTVCRKNLRTLTRLWLKA</sequence>
<protein>
    <submittedName>
        <fullName evidence="2">Pre-mRNA-processing-splicing factor 8A</fullName>
    </submittedName>
</protein>
<name>A0ABQ4ZWR0_9ASTR</name>
<dbReference type="EMBL" id="BQNB010011754">
    <property type="protein sequence ID" value="GJS94740.1"/>
    <property type="molecule type" value="Genomic_DNA"/>
</dbReference>
<dbReference type="InterPro" id="IPR012592">
    <property type="entry name" value="PROCN"/>
</dbReference>
<accession>A0ABQ4ZWR0</accession>
<evidence type="ECO:0000313" key="2">
    <source>
        <dbReference type="EMBL" id="GJS94740.1"/>
    </source>
</evidence>
<dbReference type="PANTHER" id="PTHR11140">
    <property type="entry name" value="PRE-MRNA SPLICING FACTOR PRP8"/>
    <property type="match status" value="1"/>
</dbReference>
<dbReference type="InterPro" id="IPR027652">
    <property type="entry name" value="PRP8"/>
</dbReference>
<organism evidence="2 3">
    <name type="scientific">Tanacetum coccineum</name>
    <dbReference type="NCBI Taxonomy" id="301880"/>
    <lineage>
        <taxon>Eukaryota</taxon>
        <taxon>Viridiplantae</taxon>
        <taxon>Streptophyta</taxon>
        <taxon>Embryophyta</taxon>
        <taxon>Tracheophyta</taxon>
        <taxon>Spermatophyta</taxon>
        <taxon>Magnoliopsida</taxon>
        <taxon>eudicotyledons</taxon>
        <taxon>Gunneridae</taxon>
        <taxon>Pentapetalae</taxon>
        <taxon>asterids</taxon>
        <taxon>campanulids</taxon>
        <taxon>Asterales</taxon>
        <taxon>Asteraceae</taxon>
        <taxon>Asteroideae</taxon>
        <taxon>Anthemideae</taxon>
        <taxon>Anthemidinae</taxon>
        <taxon>Tanacetum</taxon>
    </lineage>
</organism>
<comment type="caution">
    <text evidence="2">The sequence shown here is derived from an EMBL/GenBank/DDBJ whole genome shotgun (WGS) entry which is preliminary data.</text>
</comment>
<evidence type="ECO:0000313" key="3">
    <source>
        <dbReference type="Proteomes" id="UP001151760"/>
    </source>
</evidence>